<dbReference type="PANTHER" id="PTHR48046:SF1">
    <property type="entry name" value="GLYCOSYLTRANSFERASE-RELATED"/>
    <property type="match status" value="1"/>
</dbReference>
<dbReference type="CDD" id="cd03784">
    <property type="entry name" value="GT1_Gtf-like"/>
    <property type="match status" value="1"/>
</dbReference>
<dbReference type="EMBL" id="JBHFFA010000004">
    <property type="protein sequence ID" value="KAL2631390.1"/>
    <property type="molecule type" value="Genomic_DNA"/>
</dbReference>
<dbReference type="Proteomes" id="UP001605036">
    <property type="component" value="Unassembled WGS sequence"/>
</dbReference>
<protein>
    <recommendedName>
        <fullName evidence="5">Glycosyltransferase</fullName>
        <ecNumber evidence="5">2.4.1.-</ecNumber>
    </recommendedName>
</protein>
<comment type="caution">
    <text evidence="6">The sequence shown here is derived from an EMBL/GenBank/DDBJ whole genome shotgun (WGS) entry which is preliminary data.</text>
</comment>
<evidence type="ECO:0000256" key="3">
    <source>
        <dbReference type="ARBA" id="ARBA00022679"/>
    </source>
</evidence>
<dbReference type="InterPro" id="IPR002213">
    <property type="entry name" value="UDP_glucos_trans"/>
</dbReference>
<evidence type="ECO:0000256" key="2">
    <source>
        <dbReference type="ARBA" id="ARBA00022676"/>
    </source>
</evidence>
<keyword evidence="7" id="KW-1185">Reference proteome</keyword>
<proteinExistence type="inferred from homology"/>
<evidence type="ECO:0000256" key="1">
    <source>
        <dbReference type="ARBA" id="ARBA00009995"/>
    </source>
</evidence>
<dbReference type="AlphaFoldDB" id="A0ABD1YLK8"/>
<dbReference type="PANTHER" id="PTHR48046">
    <property type="entry name" value="UDP-GLYCOSYLTRANSFERASE 72E1"/>
    <property type="match status" value="1"/>
</dbReference>
<keyword evidence="2 4" id="KW-0328">Glycosyltransferase</keyword>
<dbReference type="SUPFAM" id="SSF53756">
    <property type="entry name" value="UDP-Glycosyltransferase/glycogen phosphorylase"/>
    <property type="match status" value="1"/>
</dbReference>
<dbReference type="InterPro" id="IPR035595">
    <property type="entry name" value="UDP_glycos_trans_CS"/>
</dbReference>
<comment type="similarity">
    <text evidence="1 4">Belongs to the UDP-glycosyltransferase family.</text>
</comment>
<dbReference type="PROSITE" id="PS00375">
    <property type="entry name" value="UDPGT"/>
    <property type="match status" value="1"/>
</dbReference>
<dbReference type="Gene3D" id="3.40.50.2000">
    <property type="entry name" value="Glycogen Phosphorylase B"/>
    <property type="match status" value="2"/>
</dbReference>
<evidence type="ECO:0000256" key="5">
    <source>
        <dbReference type="RuleBase" id="RU362057"/>
    </source>
</evidence>
<dbReference type="GO" id="GO:0016757">
    <property type="term" value="F:glycosyltransferase activity"/>
    <property type="evidence" value="ECO:0007669"/>
    <property type="project" value="UniProtKB-KW"/>
</dbReference>
<evidence type="ECO:0000313" key="7">
    <source>
        <dbReference type="Proteomes" id="UP001605036"/>
    </source>
</evidence>
<accession>A0ABD1YLK8</accession>
<reference evidence="6 7" key="1">
    <citation type="submission" date="2024-09" db="EMBL/GenBank/DDBJ databases">
        <title>Chromosome-scale assembly of Riccia fluitans.</title>
        <authorList>
            <person name="Paukszto L."/>
            <person name="Sawicki J."/>
            <person name="Karawczyk K."/>
            <person name="Piernik-Szablinska J."/>
            <person name="Szczecinska M."/>
            <person name="Mazdziarz M."/>
        </authorList>
    </citation>
    <scope>NUCLEOTIDE SEQUENCE [LARGE SCALE GENOMIC DNA]</scope>
    <source>
        <strain evidence="6">Rf_01</strain>
        <tissue evidence="6">Aerial parts of the thallus</tissue>
    </source>
</reference>
<dbReference type="Pfam" id="PF00201">
    <property type="entry name" value="UDPGT"/>
    <property type="match status" value="1"/>
</dbReference>
<keyword evidence="3 4" id="KW-0808">Transferase</keyword>
<evidence type="ECO:0000313" key="6">
    <source>
        <dbReference type="EMBL" id="KAL2631390.1"/>
    </source>
</evidence>
<dbReference type="FunFam" id="3.40.50.2000:FF:000060">
    <property type="entry name" value="Glycosyltransferase"/>
    <property type="match status" value="1"/>
</dbReference>
<organism evidence="6 7">
    <name type="scientific">Riccia fluitans</name>
    <dbReference type="NCBI Taxonomy" id="41844"/>
    <lineage>
        <taxon>Eukaryota</taxon>
        <taxon>Viridiplantae</taxon>
        <taxon>Streptophyta</taxon>
        <taxon>Embryophyta</taxon>
        <taxon>Marchantiophyta</taxon>
        <taxon>Marchantiopsida</taxon>
        <taxon>Marchantiidae</taxon>
        <taxon>Marchantiales</taxon>
        <taxon>Ricciaceae</taxon>
        <taxon>Riccia</taxon>
    </lineage>
</organism>
<gene>
    <name evidence="6" type="ORF">R1flu_016076</name>
</gene>
<evidence type="ECO:0000256" key="4">
    <source>
        <dbReference type="RuleBase" id="RU003718"/>
    </source>
</evidence>
<sequence length="500" mass="55901">MGSLPEDVSKRDATPNIWLTPVAFPSHVRCFFQLAKLLASHKLIVTVFCTKGNDETLGLHATLESWRSTEAIDIRLSYVEIEEPDFADGPDDFEQWAWVCRQQEERMDSILKHVSGIGQPTPTCVISDIWIPGVHESALKYNIPAWFFSAFSVGYIGATVYLSQLQAKGILKLPFSPLDTDSQEEYISIPGLPLLRLCELDHLSQFSSHPLHPLGKRNGQSLKKSEVIIFSTFEELESRAFRECKILLRNTAVENKEETKKIYTVGPLFPLTSEGARSTADDPERHLCLKFLDGQADSSVLFVAFGSVWELPPEQMQEIAFGLQGSEKSFLCAFHAAAKTPQYPTGNIFDVISSDCISRTKERGLFVQGWVPQLQILGHPAIGGFLSHCGHNSFLESLGMGVPLLTWPLLCDQPMNGRFVVDEIHAGLEIEKDPRGEKLVDRKEVEKKVRDLLQSEEGKAARKNVHQIRELALQSVAEGGSSYKNIRSLVTRIRGLAERK</sequence>
<name>A0ABD1YLK8_9MARC</name>
<dbReference type="EC" id="2.4.1.-" evidence="5"/>